<protein>
    <submittedName>
        <fullName evidence="2">Uncharacterized protein</fullName>
    </submittedName>
</protein>
<evidence type="ECO:0000256" key="1">
    <source>
        <dbReference type="SAM" id="MobiDB-lite"/>
    </source>
</evidence>
<reference evidence="2 3" key="1">
    <citation type="submission" date="2022-05" db="EMBL/GenBank/DDBJ databases">
        <authorList>
            <consortium name="Genoscope - CEA"/>
            <person name="William W."/>
        </authorList>
    </citation>
    <scope>NUCLEOTIDE SEQUENCE [LARGE SCALE GENOMIC DNA]</scope>
</reference>
<gene>
    <name evidence="2" type="ORF">PMEA_00025915</name>
</gene>
<dbReference type="Proteomes" id="UP001159428">
    <property type="component" value="Unassembled WGS sequence"/>
</dbReference>
<feature type="compositionally biased region" description="Basic and acidic residues" evidence="1">
    <location>
        <begin position="1"/>
        <end position="11"/>
    </location>
</feature>
<evidence type="ECO:0000313" key="3">
    <source>
        <dbReference type="Proteomes" id="UP001159428"/>
    </source>
</evidence>
<comment type="caution">
    <text evidence="2">The sequence shown here is derived from an EMBL/GenBank/DDBJ whole genome shotgun (WGS) entry which is preliminary data.</text>
</comment>
<feature type="region of interest" description="Disordered" evidence="1">
    <location>
        <begin position="1"/>
        <end position="29"/>
    </location>
</feature>
<evidence type="ECO:0000313" key="2">
    <source>
        <dbReference type="EMBL" id="CAH3040279.1"/>
    </source>
</evidence>
<sequence length="263" mass="30016">MALHPSREKCPKSMNQQERLRSTASSLPIVKKKSNEKQFELYEQVLDHLQSASSVLWPTPPQVEKAVEELKEGKKKLAHSNKLILIADSAEEGREVVNENERRDLADDGDDDKHQSQSQSHSSSLDHFASLLFNIWLVEVRKLRFSQIKLLIMHLVVQLQSITSSTSPAHDLAGFQSSTNHTLPQKVMESALRILSHRKSKKLPMTTEILFNFLQSLDGSLVDTRCMTMALLAYARFLRFDELSNLRLMDVTAHPTYLFFAIY</sequence>
<accession>A0AAU9VVN6</accession>
<name>A0AAU9VVN6_9CNID</name>
<dbReference type="EMBL" id="CALNXJ010000005">
    <property type="protein sequence ID" value="CAH3040279.1"/>
    <property type="molecule type" value="Genomic_DNA"/>
</dbReference>
<keyword evidence="3" id="KW-1185">Reference proteome</keyword>
<dbReference type="AlphaFoldDB" id="A0AAU9VVN6"/>
<feature type="compositionally biased region" description="Polar residues" evidence="1">
    <location>
        <begin position="13"/>
        <end position="26"/>
    </location>
</feature>
<organism evidence="2 3">
    <name type="scientific">Pocillopora meandrina</name>
    <dbReference type="NCBI Taxonomy" id="46732"/>
    <lineage>
        <taxon>Eukaryota</taxon>
        <taxon>Metazoa</taxon>
        <taxon>Cnidaria</taxon>
        <taxon>Anthozoa</taxon>
        <taxon>Hexacorallia</taxon>
        <taxon>Scleractinia</taxon>
        <taxon>Astrocoeniina</taxon>
        <taxon>Pocilloporidae</taxon>
        <taxon>Pocillopora</taxon>
    </lineage>
</organism>
<proteinExistence type="predicted"/>